<name>A0A7W7DER6_9ACTN</name>
<evidence type="ECO:0000313" key="3">
    <source>
        <dbReference type="Proteomes" id="UP000542210"/>
    </source>
</evidence>
<reference evidence="2 3" key="1">
    <citation type="submission" date="2020-08" db="EMBL/GenBank/DDBJ databases">
        <title>Sequencing the genomes of 1000 actinobacteria strains.</title>
        <authorList>
            <person name="Klenk H.-P."/>
        </authorList>
    </citation>
    <scope>NUCLEOTIDE SEQUENCE [LARGE SCALE GENOMIC DNA]</scope>
    <source>
        <strain evidence="2 3">DSM 45784</strain>
    </source>
</reference>
<dbReference type="PANTHER" id="PTHR43591">
    <property type="entry name" value="METHYLTRANSFERASE"/>
    <property type="match status" value="1"/>
</dbReference>
<gene>
    <name evidence="2" type="ORF">BJ982_005542</name>
</gene>
<keyword evidence="2" id="KW-0489">Methyltransferase</keyword>
<protein>
    <submittedName>
        <fullName evidence="2">SAM-dependent methyltransferase</fullName>
    </submittedName>
</protein>
<dbReference type="CDD" id="cd02440">
    <property type="entry name" value="AdoMet_MTases"/>
    <property type="match status" value="1"/>
</dbReference>
<dbReference type="InterPro" id="IPR029063">
    <property type="entry name" value="SAM-dependent_MTases_sf"/>
</dbReference>
<evidence type="ECO:0000313" key="2">
    <source>
        <dbReference type="EMBL" id="MBB4703998.1"/>
    </source>
</evidence>
<dbReference type="Proteomes" id="UP000542210">
    <property type="component" value="Unassembled WGS sequence"/>
</dbReference>
<accession>A0A7W7DER6</accession>
<keyword evidence="3" id="KW-1185">Reference proteome</keyword>
<keyword evidence="2" id="KW-0808">Transferase</keyword>
<sequence length="213" mass="23195">MADWRRSRLIARVYDFWITHERLGAPGGRLLWGADMRRFYLDLRDAARPGAGERVLDVPCGGGTAFTALTPEAGGYVAVDVSALMLRRARDRARRRGLRLAGLLQADVTRLPLADGAFDRCLSSLGLHCFADPAAALAEMARVLRPGGALWGTVVVRGTGWRRDALIRVLRRAGAFGAVITAEDLARMLEAAGFHDADVRLNGAIARFSARRT</sequence>
<organism evidence="2 3">
    <name type="scientific">Sphaerisporangium siamense</name>
    <dbReference type="NCBI Taxonomy" id="795645"/>
    <lineage>
        <taxon>Bacteria</taxon>
        <taxon>Bacillati</taxon>
        <taxon>Actinomycetota</taxon>
        <taxon>Actinomycetes</taxon>
        <taxon>Streptosporangiales</taxon>
        <taxon>Streptosporangiaceae</taxon>
        <taxon>Sphaerisporangium</taxon>
    </lineage>
</organism>
<dbReference type="AlphaFoldDB" id="A0A7W7DER6"/>
<evidence type="ECO:0000259" key="1">
    <source>
        <dbReference type="Pfam" id="PF08241"/>
    </source>
</evidence>
<dbReference type="Pfam" id="PF08241">
    <property type="entry name" value="Methyltransf_11"/>
    <property type="match status" value="1"/>
</dbReference>
<proteinExistence type="predicted"/>
<dbReference type="InterPro" id="IPR013216">
    <property type="entry name" value="Methyltransf_11"/>
</dbReference>
<comment type="caution">
    <text evidence="2">The sequence shown here is derived from an EMBL/GenBank/DDBJ whole genome shotgun (WGS) entry which is preliminary data.</text>
</comment>
<dbReference type="EMBL" id="JACHND010000001">
    <property type="protein sequence ID" value="MBB4703998.1"/>
    <property type="molecule type" value="Genomic_DNA"/>
</dbReference>
<dbReference type="RefSeq" id="WP_184884776.1">
    <property type="nucleotide sequence ID" value="NZ_BOOV01000002.1"/>
</dbReference>
<dbReference type="Gene3D" id="3.40.50.150">
    <property type="entry name" value="Vaccinia Virus protein VP39"/>
    <property type="match status" value="1"/>
</dbReference>
<dbReference type="GO" id="GO:0008757">
    <property type="term" value="F:S-adenosylmethionine-dependent methyltransferase activity"/>
    <property type="evidence" value="ECO:0007669"/>
    <property type="project" value="InterPro"/>
</dbReference>
<dbReference type="SUPFAM" id="SSF53335">
    <property type="entry name" value="S-adenosyl-L-methionine-dependent methyltransferases"/>
    <property type="match status" value="1"/>
</dbReference>
<dbReference type="GO" id="GO:0032259">
    <property type="term" value="P:methylation"/>
    <property type="evidence" value="ECO:0007669"/>
    <property type="project" value="UniProtKB-KW"/>
</dbReference>
<feature type="domain" description="Methyltransferase type 11" evidence="1">
    <location>
        <begin position="56"/>
        <end position="150"/>
    </location>
</feature>